<reference evidence="3 4" key="1">
    <citation type="submission" date="2024-02" db="EMBL/GenBank/DDBJ databases">
        <title>New especies of Spiribacter isolated from saline water.</title>
        <authorList>
            <person name="Leon M.J."/>
            <person name="De La Haba R."/>
            <person name="Sanchez-Porro C."/>
            <person name="Ventosa A."/>
        </authorList>
    </citation>
    <scope>NUCLEOTIDE SEQUENCE [LARGE SCALE GENOMIC DNA]</scope>
    <source>
        <strain evidence="4">ag22IC6-196</strain>
    </source>
</reference>
<dbReference type="RefSeq" id="WP_367951773.1">
    <property type="nucleotide sequence ID" value="NZ_JBAKFG010000003.1"/>
</dbReference>
<keyword evidence="1" id="KW-0472">Membrane</keyword>
<feature type="transmembrane region" description="Helical" evidence="1">
    <location>
        <begin position="104"/>
        <end position="127"/>
    </location>
</feature>
<proteinExistence type="predicted"/>
<feature type="transmembrane region" description="Helical" evidence="1">
    <location>
        <begin position="160"/>
        <end position="178"/>
    </location>
</feature>
<protein>
    <submittedName>
        <fullName evidence="3">DMT family transporter</fullName>
    </submittedName>
</protein>
<organism evidence="3 4">
    <name type="scientific">Spiribacter roseus</name>
    <dbReference type="NCBI Taxonomy" id="1855875"/>
    <lineage>
        <taxon>Bacteria</taxon>
        <taxon>Pseudomonadati</taxon>
        <taxon>Pseudomonadota</taxon>
        <taxon>Gammaproteobacteria</taxon>
        <taxon>Chromatiales</taxon>
        <taxon>Ectothiorhodospiraceae</taxon>
        <taxon>Spiribacter</taxon>
    </lineage>
</organism>
<sequence>MAVPTPGATLAQASDHARGLMLAGGAVLLISFDALLVRLADAPHWDVVFWRGLLIALTLAAWMLVSGQRLHLPPRRRDRWLIGLSVVMLSGNTTLFVLSVTYTAAANTVVILAASPFFAALFSALFLRERVPLRTWVAIAAAMAGVIVVFGGGMRGGTGLGDFFAMTLAVTVGAHLTILRRFPAVPRLPLICLSGVLAALTAIAFANPLALSAESYAVIALMGIVQMPLATVMLAVATRYLPSPEVSLALLVETVLAPIWVWWVLGEAVPSLTAVGGSVILLTVAVHAMLALKEEKT</sequence>
<feature type="transmembrane region" description="Helical" evidence="1">
    <location>
        <begin position="20"/>
        <end position="37"/>
    </location>
</feature>
<keyword evidence="1" id="KW-0812">Transmembrane</keyword>
<dbReference type="InterPro" id="IPR000620">
    <property type="entry name" value="EamA_dom"/>
</dbReference>
<feature type="transmembrane region" description="Helical" evidence="1">
    <location>
        <begin position="79"/>
        <end position="98"/>
    </location>
</feature>
<accession>A0ABV3S1F3</accession>
<evidence type="ECO:0000259" key="2">
    <source>
        <dbReference type="Pfam" id="PF00892"/>
    </source>
</evidence>
<feature type="transmembrane region" description="Helical" evidence="1">
    <location>
        <begin position="271"/>
        <end position="292"/>
    </location>
</feature>
<evidence type="ECO:0000313" key="4">
    <source>
        <dbReference type="Proteomes" id="UP001556636"/>
    </source>
</evidence>
<gene>
    <name evidence="3" type="ORF">V6X51_09020</name>
</gene>
<feature type="transmembrane region" description="Helical" evidence="1">
    <location>
        <begin position="190"/>
        <end position="210"/>
    </location>
</feature>
<feature type="transmembrane region" description="Helical" evidence="1">
    <location>
        <begin position="136"/>
        <end position="154"/>
    </location>
</feature>
<keyword evidence="1" id="KW-1133">Transmembrane helix</keyword>
<name>A0ABV3S1F3_9GAMM</name>
<feature type="domain" description="EamA" evidence="2">
    <location>
        <begin position="18"/>
        <end position="150"/>
    </location>
</feature>
<evidence type="ECO:0000313" key="3">
    <source>
        <dbReference type="EMBL" id="MEX0373569.1"/>
    </source>
</evidence>
<comment type="caution">
    <text evidence="3">The sequence shown here is derived from an EMBL/GenBank/DDBJ whole genome shotgun (WGS) entry which is preliminary data.</text>
</comment>
<feature type="transmembrane region" description="Helical" evidence="1">
    <location>
        <begin position="49"/>
        <end position="67"/>
    </location>
</feature>
<dbReference type="PANTHER" id="PTHR22911">
    <property type="entry name" value="ACYL-MALONYL CONDENSING ENZYME-RELATED"/>
    <property type="match status" value="1"/>
</dbReference>
<dbReference type="InterPro" id="IPR037185">
    <property type="entry name" value="EmrE-like"/>
</dbReference>
<feature type="transmembrane region" description="Helical" evidence="1">
    <location>
        <begin position="216"/>
        <end position="236"/>
    </location>
</feature>
<dbReference type="Pfam" id="PF00892">
    <property type="entry name" value="EamA"/>
    <property type="match status" value="1"/>
</dbReference>
<keyword evidence="4" id="KW-1185">Reference proteome</keyword>
<dbReference type="EMBL" id="JBAKFG010000003">
    <property type="protein sequence ID" value="MEX0373569.1"/>
    <property type="molecule type" value="Genomic_DNA"/>
</dbReference>
<feature type="transmembrane region" description="Helical" evidence="1">
    <location>
        <begin position="248"/>
        <end position="265"/>
    </location>
</feature>
<dbReference type="Proteomes" id="UP001556636">
    <property type="component" value="Unassembled WGS sequence"/>
</dbReference>
<dbReference type="SUPFAM" id="SSF103481">
    <property type="entry name" value="Multidrug resistance efflux transporter EmrE"/>
    <property type="match status" value="2"/>
</dbReference>
<evidence type="ECO:0000256" key="1">
    <source>
        <dbReference type="SAM" id="Phobius"/>
    </source>
</evidence>